<dbReference type="EMBL" id="JAWXVI010000001">
    <property type="protein sequence ID" value="MDX6188089.1"/>
    <property type="molecule type" value="Genomic_DNA"/>
</dbReference>
<reference evidence="3 4" key="1">
    <citation type="submission" date="2023-11" db="EMBL/GenBank/DDBJ databases">
        <title>Unpublished Manusciprt.</title>
        <authorList>
            <person name="Saticioglu I.B."/>
            <person name="Ay H."/>
            <person name="Ajmi N."/>
            <person name="Altun S."/>
            <person name="Duman M."/>
        </authorList>
    </citation>
    <scope>NUCLEOTIDE SEQUENCE [LARGE SCALE GENOMIC DNA]</scope>
    <source>
        <strain evidence="3 4">Fl-318</strain>
    </source>
</reference>
<organism evidence="3 4">
    <name type="scientific">Flavobacterium cupriresistens</name>
    <dbReference type="NCBI Taxonomy" id="2893885"/>
    <lineage>
        <taxon>Bacteria</taxon>
        <taxon>Pseudomonadati</taxon>
        <taxon>Bacteroidota</taxon>
        <taxon>Flavobacteriia</taxon>
        <taxon>Flavobacteriales</taxon>
        <taxon>Flavobacteriaceae</taxon>
        <taxon>Flavobacterium</taxon>
    </lineage>
</organism>
<evidence type="ECO:0000259" key="2">
    <source>
        <dbReference type="Pfam" id="PF13568"/>
    </source>
</evidence>
<feature type="chain" id="PRO_5045608008" evidence="1">
    <location>
        <begin position="19"/>
        <end position="243"/>
    </location>
</feature>
<feature type="domain" description="Outer membrane protein beta-barrel" evidence="2">
    <location>
        <begin position="17"/>
        <end position="207"/>
    </location>
</feature>
<keyword evidence="4" id="KW-1185">Reference proteome</keyword>
<feature type="signal peptide" evidence="1">
    <location>
        <begin position="1"/>
        <end position="18"/>
    </location>
</feature>
<dbReference type="RefSeq" id="WP_230002508.1">
    <property type="nucleotide sequence ID" value="NZ_CP087134.1"/>
</dbReference>
<protein>
    <submittedName>
        <fullName evidence="3">Outer membrane beta-barrel protein</fullName>
    </submittedName>
</protein>
<sequence length="243" mass="27093">MKKFILLLLLVSTKSLFAQGDKEITYGFFAGGIYSKMSNLPDVIVPKGIYQGYSLEEEGKFGATTGFVINWKYPYANVAIQTEVSYSMQGTDLNYKDNKGLQYKMTFGYSYINVGASFKYYPIEGFYVGVGPYVGFNLDGNNIKYSSNAQQVFGNSGVYFEPDANVQKVLKESLTGKNYFYGMLSAGYEFSSNLSAGARYTLGLTDALTTEENGHRYSENKNKMNSISLIIGYSFDFDDLGNF</sequence>
<accession>A0ABU4R671</accession>
<dbReference type="InterPro" id="IPR025665">
    <property type="entry name" value="Beta-barrel_OMP_2"/>
</dbReference>
<name>A0ABU4R671_9FLAO</name>
<evidence type="ECO:0000313" key="4">
    <source>
        <dbReference type="Proteomes" id="UP001273350"/>
    </source>
</evidence>
<dbReference type="Pfam" id="PF13568">
    <property type="entry name" value="OMP_b-brl_2"/>
    <property type="match status" value="1"/>
</dbReference>
<comment type="caution">
    <text evidence="3">The sequence shown here is derived from an EMBL/GenBank/DDBJ whole genome shotgun (WGS) entry which is preliminary data.</text>
</comment>
<proteinExistence type="predicted"/>
<evidence type="ECO:0000313" key="3">
    <source>
        <dbReference type="EMBL" id="MDX6188089.1"/>
    </source>
</evidence>
<keyword evidence="1" id="KW-0732">Signal</keyword>
<gene>
    <name evidence="3" type="ORF">SGQ83_01910</name>
</gene>
<dbReference type="Proteomes" id="UP001273350">
    <property type="component" value="Unassembled WGS sequence"/>
</dbReference>
<evidence type="ECO:0000256" key="1">
    <source>
        <dbReference type="SAM" id="SignalP"/>
    </source>
</evidence>